<feature type="transmembrane region" description="Helical" evidence="7">
    <location>
        <begin position="333"/>
        <end position="350"/>
    </location>
</feature>
<proteinExistence type="predicted"/>
<dbReference type="PROSITE" id="PS50850">
    <property type="entry name" value="MFS"/>
    <property type="match status" value="1"/>
</dbReference>
<gene>
    <name evidence="9" type="ORF">CTRI78_v008532</name>
</gene>
<evidence type="ECO:0000256" key="3">
    <source>
        <dbReference type="ARBA" id="ARBA00022692"/>
    </source>
</evidence>
<dbReference type="InterPro" id="IPR010730">
    <property type="entry name" value="HET"/>
</dbReference>
<feature type="region of interest" description="Disordered" evidence="6">
    <location>
        <begin position="1032"/>
        <end position="1052"/>
    </location>
</feature>
<comment type="caution">
    <text evidence="9">The sequence shown here is derived from an EMBL/GenBank/DDBJ whole genome shotgun (WGS) entry which is preliminary data.</text>
</comment>
<feature type="transmembrane region" description="Helical" evidence="7">
    <location>
        <begin position="357"/>
        <end position="376"/>
    </location>
</feature>
<keyword evidence="10" id="KW-1185">Reference proteome</keyword>
<evidence type="ECO:0000256" key="6">
    <source>
        <dbReference type="SAM" id="MobiDB-lite"/>
    </source>
</evidence>
<dbReference type="GO" id="GO:0016020">
    <property type="term" value="C:membrane"/>
    <property type="evidence" value="ECO:0007669"/>
    <property type="project" value="UniProtKB-SubCell"/>
</dbReference>
<feature type="transmembrane region" description="Helical" evidence="7">
    <location>
        <begin position="382"/>
        <end position="404"/>
    </location>
</feature>
<dbReference type="InterPro" id="IPR011701">
    <property type="entry name" value="MFS"/>
</dbReference>
<evidence type="ECO:0000256" key="4">
    <source>
        <dbReference type="ARBA" id="ARBA00022989"/>
    </source>
</evidence>
<name>A0A4R8QTW0_COLTR</name>
<dbReference type="PANTHER" id="PTHR43791">
    <property type="entry name" value="PERMEASE-RELATED"/>
    <property type="match status" value="1"/>
</dbReference>
<dbReference type="FunFam" id="1.20.1250.20:FF:000018">
    <property type="entry name" value="MFS transporter permease"/>
    <property type="match status" value="1"/>
</dbReference>
<evidence type="ECO:0000256" key="5">
    <source>
        <dbReference type="ARBA" id="ARBA00023136"/>
    </source>
</evidence>
<dbReference type="Pfam" id="PF06985">
    <property type="entry name" value="HET"/>
    <property type="match status" value="1"/>
</dbReference>
<evidence type="ECO:0000256" key="7">
    <source>
        <dbReference type="SAM" id="Phobius"/>
    </source>
</evidence>
<feature type="transmembrane region" description="Helical" evidence="7">
    <location>
        <begin position="98"/>
        <end position="118"/>
    </location>
</feature>
<dbReference type="Proteomes" id="UP000295703">
    <property type="component" value="Unassembled WGS sequence"/>
</dbReference>
<feature type="transmembrane region" description="Helical" evidence="7">
    <location>
        <begin position="181"/>
        <end position="205"/>
    </location>
</feature>
<dbReference type="InterPro" id="IPR020846">
    <property type="entry name" value="MFS_dom"/>
</dbReference>
<dbReference type="FunFam" id="1.20.1250.20:FF:000013">
    <property type="entry name" value="MFS general substrate transporter"/>
    <property type="match status" value="1"/>
</dbReference>
<dbReference type="SUPFAM" id="SSF103473">
    <property type="entry name" value="MFS general substrate transporter"/>
    <property type="match status" value="1"/>
</dbReference>
<keyword evidence="4 7" id="KW-1133">Transmembrane helix</keyword>
<keyword evidence="3 7" id="KW-0812">Transmembrane</keyword>
<reference evidence="9 10" key="1">
    <citation type="submission" date="2018-12" db="EMBL/GenBank/DDBJ databases">
        <title>Genome sequence and assembly of Colletotrichum trifolii.</title>
        <authorList>
            <person name="Gan P."/>
            <person name="Shirasu K."/>
        </authorList>
    </citation>
    <scope>NUCLEOTIDE SEQUENCE [LARGE SCALE GENOMIC DNA]</scope>
    <source>
        <strain evidence="9 10">543-2</strain>
    </source>
</reference>
<dbReference type="AlphaFoldDB" id="A0A4R8QTW0"/>
<dbReference type="Gene3D" id="1.20.1250.20">
    <property type="entry name" value="MFS general substrate transporter like domains"/>
    <property type="match status" value="2"/>
</dbReference>
<accession>A0A4R8QTW0</accession>
<dbReference type="EMBL" id="RYZW01000104">
    <property type="protein sequence ID" value="TDZ47422.1"/>
    <property type="molecule type" value="Genomic_DNA"/>
</dbReference>
<keyword evidence="5 7" id="KW-0472">Membrane</keyword>
<evidence type="ECO:0000259" key="8">
    <source>
        <dbReference type="PROSITE" id="PS50850"/>
    </source>
</evidence>
<dbReference type="Pfam" id="PF07690">
    <property type="entry name" value="MFS_1"/>
    <property type="match status" value="1"/>
</dbReference>
<dbReference type="Pfam" id="PF26640">
    <property type="entry name" value="DUF8212"/>
    <property type="match status" value="1"/>
</dbReference>
<organism evidence="9 10">
    <name type="scientific">Colletotrichum trifolii</name>
    <dbReference type="NCBI Taxonomy" id="5466"/>
    <lineage>
        <taxon>Eukaryota</taxon>
        <taxon>Fungi</taxon>
        <taxon>Dikarya</taxon>
        <taxon>Ascomycota</taxon>
        <taxon>Pezizomycotina</taxon>
        <taxon>Sordariomycetes</taxon>
        <taxon>Hypocreomycetidae</taxon>
        <taxon>Glomerellales</taxon>
        <taxon>Glomerellaceae</taxon>
        <taxon>Colletotrichum</taxon>
        <taxon>Colletotrichum orbiculare species complex</taxon>
    </lineage>
</organism>
<evidence type="ECO:0000256" key="2">
    <source>
        <dbReference type="ARBA" id="ARBA00022448"/>
    </source>
</evidence>
<feature type="transmembrane region" description="Helical" evidence="7">
    <location>
        <begin position="416"/>
        <end position="438"/>
    </location>
</feature>
<dbReference type="InterPro" id="IPR036259">
    <property type="entry name" value="MFS_trans_sf"/>
</dbReference>
<feature type="transmembrane region" description="Helical" evidence="7">
    <location>
        <begin position="450"/>
        <end position="472"/>
    </location>
</feature>
<sequence length="1084" mass="120310">MVLSTIDEVDIELEDKPDYSKPTPAVAKPPSIQYVKAPSILEWTEEEEKAIRRKIDWHTVPLATTLYLLCFLDRSNIGNARIQGMNDDINLEGYRFNWVLSVFYIVYLFVEVPSNILLKRIGPRFYLPFLVVGFGLTSLCTAFVKSYEGLLAARAFLGLFEGGAFPGFSFFLSNFYRREELLFRIGILISSASLAGAFGGLLATGLSRIPPWGFDGTPIHGWRNIFFFEGFVTVLVGAFAPLWMPMNPATASFLSERERAIAVERLQREQQKGAEDEAVTLEHVKQAVKSIHTYTCAFGFFLINITVQGVSVFMPTILKDLGWTATKAQLMTVPPYVVAAAVAVTVAYISDKTRQRGLYLAIFSLVAAVGFAILRFETAANVRYMAVFFVTAGAFPGGPGFISWAMNNSAGPSVRAVTGAHVVTIGTIGGIVATWTYTFKDAPRYLTGHTINLVGQILAVLLAIFGIVYCIHENKARAFGRRNHRLGITVKFTPCDHVAISASLDQSIQGIPRSRRTAGSEPRCGLRFASTLRPLSSVPGSLTAAANMRLLNTRTKQLREFTQSRIPYAILSHTWGPEEVSFQDLLSGRGQSLLGYAKIEGACKLALADGFDFIWIDTCCIDKTSSSELTEAINSMWNWYRDSRVCYAYLEDVPTNERLYYPLYPQGLTKSRWFTRGWTLQELIAPHQVIFLAQDWSDIGTRESLRDILGSITGIDRTFFLDGILGKYSIAQKMSWAARRVTTRIEDQAYCLLGLFGVNMPLLYGEGEMAFLRLQEEIMRRTDDQTIFAWTRPDTAFNTGFLAPSPACFGSSGRIKRSVLSEPVPPYAFTNQGIQISIQIMHEGKFQLPFAPHYEGDIKSAGGVQFTFSPVGTIAILNCVNEKGHRVGIFMDSAKESRAYYRCNHSFGLVSVPTQTVTQAKLESILIGANKLDDERSLWQRAHSSHHVVVKPLPLPNYGFDSISVFPPDSWVTEDSGGYSTIAGYNVDTRQSDYAHIHFQNAVKKGFCLRLQADSVTIHALLDTNVDGDQRKPASGSYNFDHGTDDMNGSQDYEDGKKLTVVAKMTSSKYGKVIDVSILDAVTE</sequence>
<dbReference type="PANTHER" id="PTHR43791:SF53">
    <property type="entry name" value="MAJOR FACILITATOR SUPERFAMILY (MFS) PROFILE DOMAIN-CONTAINING PROTEIN"/>
    <property type="match status" value="1"/>
</dbReference>
<comment type="subcellular location">
    <subcellularLocation>
        <location evidence="1">Membrane</location>
        <topology evidence="1">Multi-pass membrane protein</topology>
    </subcellularLocation>
</comment>
<feature type="transmembrane region" description="Helical" evidence="7">
    <location>
        <begin position="125"/>
        <end position="144"/>
    </location>
</feature>
<dbReference type="CDD" id="cd17327">
    <property type="entry name" value="MFS_FEN2_like"/>
    <property type="match status" value="1"/>
</dbReference>
<dbReference type="InterPro" id="IPR058525">
    <property type="entry name" value="DUF8212"/>
</dbReference>
<protein>
    <submittedName>
        <fullName evidence="9">Putative transporter</fullName>
    </submittedName>
</protein>
<feature type="transmembrane region" description="Helical" evidence="7">
    <location>
        <begin position="150"/>
        <end position="172"/>
    </location>
</feature>
<feature type="domain" description="Major facilitator superfamily (MFS) profile" evidence="8">
    <location>
        <begin position="59"/>
        <end position="474"/>
    </location>
</feature>
<evidence type="ECO:0000256" key="1">
    <source>
        <dbReference type="ARBA" id="ARBA00004141"/>
    </source>
</evidence>
<evidence type="ECO:0000313" key="9">
    <source>
        <dbReference type="EMBL" id="TDZ47422.1"/>
    </source>
</evidence>
<feature type="transmembrane region" description="Helical" evidence="7">
    <location>
        <begin position="225"/>
        <end position="244"/>
    </location>
</feature>
<keyword evidence="2" id="KW-0813">Transport</keyword>
<feature type="transmembrane region" description="Helical" evidence="7">
    <location>
        <begin position="291"/>
        <end position="313"/>
    </location>
</feature>
<dbReference type="GO" id="GO:0022857">
    <property type="term" value="F:transmembrane transporter activity"/>
    <property type="evidence" value="ECO:0007669"/>
    <property type="project" value="InterPro"/>
</dbReference>
<evidence type="ECO:0000313" key="10">
    <source>
        <dbReference type="Proteomes" id="UP000295703"/>
    </source>
</evidence>